<dbReference type="EMBL" id="AHKC01010669">
    <property type="protein sequence ID" value="EKF31689.1"/>
    <property type="molecule type" value="Genomic_DNA"/>
</dbReference>
<keyword evidence="1" id="KW-0175">Coiled coil</keyword>
<accession>K2N148</accession>
<dbReference type="AlphaFoldDB" id="K2N148"/>
<evidence type="ECO:0000256" key="2">
    <source>
        <dbReference type="SAM" id="MobiDB-lite"/>
    </source>
</evidence>
<feature type="transmembrane region" description="Helical" evidence="3">
    <location>
        <begin position="30"/>
        <end position="51"/>
    </location>
</feature>
<dbReference type="Proteomes" id="UP000007350">
    <property type="component" value="Unassembled WGS sequence"/>
</dbReference>
<keyword evidence="3" id="KW-0472">Membrane</keyword>
<evidence type="ECO:0000313" key="6">
    <source>
        <dbReference type="Proteomes" id="UP000007350"/>
    </source>
</evidence>
<sequence length="244" mass="28751">MESRRCVLVLLLCHGSCVEQQRCLGVGVSAFLWCCCCCIFYCFFFCVCLHIKNVCSTHAFYPPSSYLMIFCSPSLFFFFLLRMNHAMFPYFLKRELVGRGAAAASALVRIMTKLVRKLKQMAKKRAHRKTVLKRKVERAQKDIEESERLKKERLELETDFEMHRLTHGEEDAEMKKRLVRLVGDLVLEAPQRKSKKQASRKQMRRKDKQKERGQAVMAQLGKKWDTKKRRVKQRAQIRNEDLHN</sequence>
<dbReference type="OrthoDB" id="277743at2759"/>
<evidence type="ECO:0000256" key="3">
    <source>
        <dbReference type="SAM" id="Phobius"/>
    </source>
</evidence>
<evidence type="ECO:0000313" key="5">
    <source>
        <dbReference type="EMBL" id="EKF31689.1"/>
    </source>
</evidence>
<feature type="signal peptide" evidence="4">
    <location>
        <begin position="1"/>
        <end position="20"/>
    </location>
</feature>
<feature type="chain" id="PRO_5003864103" evidence="4">
    <location>
        <begin position="21"/>
        <end position="244"/>
    </location>
</feature>
<evidence type="ECO:0000256" key="4">
    <source>
        <dbReference type="SAM" id="SignalP"/>
    </source>
</evidence>
<name>K2N148_TRYCR</name>
<feature type="transmembrane region" description="Helical" evidence="3">
    <location>
        <begin position="63"/>
        <end position="81"/>
    </location>
</feature>
<keyword evidence="3" id="KW-0812">Transmembrane</keyword>
<protein>
    <submittedName>
        <fullName evidence="5">Uncharacterized protein</fullName>
    </submittedName>
</protein>
<evidence type="ECO:0000256" key="1">
    <source>
        <dbReference type="SAM" id="Coils"/>
    </source>
</evidence>
<keyword evidence="4" id="KW-0732">Signal</keyword>
<keyword evidence="3" id="KW-1133">Transmembrane helix</keyword>
<feature type="region of interest" description="Disordered" evidence="2">
    <location>
        <begin position="190"/>
        <end position="244"/>
    </location>
</feature>
<proteinExistence type="predicted"/>
<keyword evidence="6" id="KW-1185">Reference proteome</keyword>
<gene>
    <name evidence="5" type="ORF">MOQ_004486</name>
</gene>
<feature type="compositionally biased region" description="Basic residues" evidence="2">
    <location>
        <begin position="192"/>
        <end position="207"/>
    </location>
</feature>
<comment type="caution">
    <text evidence="5">The sequence shown here is derived from an EMBL/GenBank/DDBJ whole genome shotgun (WGS) entry which is preliminary data.</text>
</comment>
<feature type="coiled-coil region" evidence="1">
    <location>
        <begin position="129"/>
        <end position="159"/>
    </location>
</feature>
<feature type="compositionally biased region" description="Basic residues" evidence="2">
    <location>
        <begin position="225"/>
        <end position="235"/>
    </location>
</feature>
<organism evidence="5 6">
    <name type="scientific">Trypanosoma cruzi marinkellei</name>
    <dbReference type="NCBI Taxonomy" id="85056"/>
    <lineage>
        <taxon>Eukaryota</taxon>
        <taxon>Discoba</taxon>
        <taxon>Euglenozoa</taxon>
        <taxon>Kinetoplastea</taxon>
        <taxon>Metakinetoplastina</taxon>
        <taxon>Trypanosomatida</taxon>
        <taxon>Trypanosomatidae</taxon>
        <taxon>Trypanosoma</taxon>
        <taxon>Schizotrypanum</taxon>
    </lineage>
</organism>
<reference evidence="5 6" key="1">
    <citation type="journal article" date="2012" name="BMC Genomics">
        <title>Comparative genomic analysis of human infective Trypanosoma cruzi lineages with the bat-restricted subspecies T. cruzi marinkellei.</title>
        <authorList>
            <person name="Franzen O."/>
            <person name="Talavera-Lopez C."/>
            <person name="Ochaya S."/>
            <person name="Butler C.E."/>
            <person name="Messenger L.A."/>
            <person name="Lewis M.D."/>
            <person name="Llewellyn M.S."/>
            <person name="Marinkelle C.J."/>
            <person name="Tyler K.M."/>
            <person name="Miles M.A."/>
            <person name="Andersson B."/>
        </authorList>
    </citation>
    <scope>NUCLEOTIDE SEQUENCE [LARGE SCALE GENOMIC DNA]</scope>
    <source>
        <strain evidence="5 6">B7</strain>
    </source>
</reference>